<keyword evidence="2" id="KW-1185">Reference proteome</keyword>
<sequence length="38" mass="4076">MRGNAGLAARDPCAAAAMLARSRNRMQPELRGRLHGAK</sequence>
<reference evidence="2" key="1">
    <citation type="submission" date="2017-06" db="EMBL/GenBank/DDBJ databases">
        <title>Genome analysis of Fimbriiglobus ruber SP5, the first member of the order Planctomycetales with confirmed chitinolytic capability.</title>
        <authorList>
            <person name="Ravin N.V."/>
            <person name="Rakitin A.L."/>
            <person name="Ivanova A.A."/>
            <person name="Beletsky A.V."/>
            <person name="Kulichevskaya I.S."/>
            <person name="Mardanov A.V."/>
            <person name="Dedysh S.N."/>
        </authorList>
    </citation>
    <scope>NUCLEOTIDE SEQUENCE [LARGE SCALE GENOMIC DNA]</scope>
    <source>
        <strain evidence="2">SP5</strain>
    </source>
</reference>
<accession>A0A225E4P3</accession>
<protein>
    <submittedName>
        <fullName evidence="1">Uncharacterized protein</fullName>
    </submittedName>
</protein>
<organism evidence="1 2">
    <name type="scientific">Fimbriiglobus ruber</name>
    <dbReference type="NCBI Taxonomy" id="1908690"/>
    <lineage>
        <taxon>Bacteria</taxon>
        <taxon>Pseudomonadati</taxon>
        <taxon>Planctomycetota</taxon>
        <taxon>Planctomycetia</taxon>
        <taxon>Gemmatales</taxon>
        <taxon>Gemmataceae</taxon>
        <taxon>Fimbriiglobus</taxon>
    </lineage>
</organism>
<dbReference type="Proteomes" id="UP000214646">
    <property type="component" value="Unassembled WGS sequence"/>
</dbReference>
<evidence type="ECO:0000313" key="2">
    <source>
        <dbReference type="Proteomes" id="UP000214646"/>
    </source>
</evidence>
<comment type="caution">
    <text evidence="1">The sequence shown here is derived from an EMBL/GenBank/DDBJ whole genome shotgun (WGS) entry which is preliminary data.</text>
</comment>
<evidence type="ECO:0000313" key="1">
    <source>
        <dbReference type="EMBL" id="OWK44459.1"/>
    </source>
</evidence>
<name>A0A225E4P3_9BACT</name>
<gene>
    <name evidence="1" type="ORF">FRUB_02391</name>
</gene>
<proteinExistence type="predicted"/>
<dbReference type="AlphaFoldDB" id="A0A225E4P3"/>
<dbReference type="EMBL" id="NIDE01000003">
    <property type="protein sequence ID" value="OWK44459.1"/>
    <property type="molecule type" value="Genomic_DNA"/>
</dbReference>